<dbReference type="Gene3D" id="1.20.5.1070">
    <property type="entry name" value="Head and neck region of the ectodomain of NDV fusion glycoprotein"/>
    <property type="match status" value="1"/>
</dbReference>
<reference evidence="1 2" key="1">
    <citation type="submission" date="2023-02" db="EMBL/GenBank/DDBJ databases">
        <title>Genome sequence of Sphingomonas naphthae.</title>
        <authorList>
            <person name="Kim S."/>
            <person name="Heo J."/>
            <person name="Kwon S.-W."/>
        </authorList>
    </citation>
    <scope>NUCLEOTIDE SEQUENCE [LARGE SCALE GENOMIC DNA]</scope>
    <source>
        <strain evidence="1 2">KACC 18716</strain>
    </source>
</reference>
<dbReference type="SUPFAM" id="SSF57997">
    <property type="entry name" value="Tropomyosin"/>
    <property type="match status" value="1"/>
</dbReference>
<gene>
    <name evidence="1" type="ORF">PQ455_11700</name>
</gene>
<sequence length="75" mass="8865">MSDNVENLVLEHLRRLNSRFDKFELEQMDIKMRLTAVDEHLSGIMMSVAGINNRLDRLEERTGRIERRLDLTDAH</sequence>
<protein>
    <submittedName>
        <fullName evidence="1">Uncharacterized protein</fullName>
    </submittedName>
</protein>
<keyword evidence="2" id="KW-1185">Reference proteome</keyword>
<dbReference type="Proteomes" id="UP001220395">
    <property type="component" value="Chromosome"/>
</dbReference>
<name>A0ABY7TGF0_9SPHN</name>
<dbReference type="RefSeq" id="WP_273686258.1">
    <property type="nucleotide sequence ID" value="NZ_CP117411.1"/>
</dbReference>
<proteinExistence type="predicted"/>
<evidence type="ECO:0000313" key="2">
    <source>
        <dbReference type="Proteomes" id="UP001220395"/>
    </source>
</evidence>
<organism evidence="1 2">
    <name type="scientific">Sphingomonas naphthae</name>
    <dbReference type="NCBI Taxonomy" id="1813468"/>
    <lineage>
        <taxon>Bacteria</taxon>
        <taxon>Pseudomonadati</taxon>
        <taxon>Pseudomonadota</taxon>
        <taxon>Alphaproteobacteria</taxon>
        <taxon>Sphingomonadales</taxon>
        <taxon>Sphingomonadaceae</taxon>
        <taxon>Sphingomonas</taxon>
    </lineage>
</organism>
<accession>A0ABY7TGF0</accession>
<evidence type="ECO:0000313" key="1">
    <source>
        <dbReference type="EMBL" id="WCT72301.1"/>
    </source>
</evidence>
<dbReference type="EMBL" id="CP117411">
    <property type="protein sequence ID" value="WCT72301.1"/>
    <property type="molecule type" value="Genomic_DNA"/>
</dbReference>